<accession>A0A0N0E119</accession>
<dbReference type="Proteomes" id="UP000037931">
    <property type="component" value="Unassembled WGS sequence"/>
</dbReference>
<feature type="chain" id="PRO_5007228654" evidence="2">
    <location>
        <begin position="33"/>
        <end position="430"/>
    </location>
</feature>
<comment type="caution">
    <text evidence="3">The sequence shown here is derived from an EMBL/GenBank/DDBJ whole genome shotgun (WGS) entry which is preliminary data.</text>
</comment>
<evidence type="ECO:0000256" key="1">
    <source>
        <dbReference type="ARBA" id="ARBA00008769"/>
    </source>
</evidence>
<keyword evidence="2" id="KW-0732">Signal</keyword>
<dbReference type="Gene3D" id="2.40.160.180">
    <property type="entry name" value="Carbohydrate-selective porin OprB"/>
    <property type="match status" value="1"/>
</dbReference>
<organism evidence="3 4">
    <name type="scientific">Pseudomonas asplenii</name>
    <dbReference type="NCBI Taxonomy" id="53407"/>
    <lineage>
        <taxon>Bacteria</taxon>
        <taxon>Pseudomonadati</taxon>
        <taxon>Pseudomonadota</taxon>
        <taxon>Gammaproteobacteria</taxon>
        <taxon>Pseudomonadales</taxon>
        <taxon>Pseudomonadaceae</taxon>
        <taxon>Pseudomonas</taxon>
    </lineage>
</organism>
<dbReference type="EMBL" id="JSYZ01000045">
    <property type="protein sequence ID" value="KPA87157.1"/>
    <property type="molecule type" value="Genomic_DNA"/>
</dbReference>
<dbReference type="GO" id="GO:0008643">
    <property type="term" value="P:carbohydrate transport"/>
    <property type="evidence" value="ECO:0007669"/>
    <property type="project" value="InterPro"/>
</dbReference>
<dbReference type="PANTHER" id="PTHR37944:SF1">
    <property type="entry name" value="PORIN B"/>
    <property type="match status" value="1"/>
</dbReference>
<dbReference type="AlphaFoldDB" id="A0A0N0E119"/>
<dbReference type="InterPro" id="IPR007049">
    <property type="entry name" value="Carb-sel_porin_OprB"/>
</dbReference>
<evidence type="ECO:0000256" key="2">
    <source>
        <dbReference type="RuleBase" id="RU363072"/>
    </source>
</evidence>
<feature type="signal peptide" evidence="2">
    <location>
        <begin position="1"/>
        <end position="32"/>
    </location>
</feature>
<dbReference type="STRING" id="50340.PF66_06326"/>
<gene>
    <name evidence="3" type="ORF">PF66_06326</name>
</gene>
<dbReference type="InterPro" id="IPR038673">
    <property type="entry name" value="OprB_sf"/>
</dbReference>
<dbReference type="Pfam" id="PF04966">
    <property type="entry name" value="OprB"/>
    <property type="match status" value="1"/>
</dbReference>
<dbReference type="InterPro" id="IPR052932">
    <property type="entry name" value="OprB_Porin"/>
</dbReference>
<dbReference type="OrthoDB" id="6686021at2"/>
<sequence precursor="true">MKKNKGSVRPCARRFCVNAVLASIGVASGGFAGADDSAIKPHVVITNQTLKNLDIGPRPYSFANAGAIFVGADLDLGKLLDNHAGTLKFDYTFFPWMRNAGVPAQDHWQGAVGSGLAGSVMHNDIDTGYLSLFAYEQKFLDGQLQVTAGRTNAKRYFYLSNCGAIVACNDPLVEYTTGILPYPYGSWGGYAKYQVNDRWYVHGGAFESNPNDYLDKTHGWHWNPDNASGVTSLAGIGFEQTIGQNPYPYHYELNGFFNSAEQVDISDGTKHRGSSGAIFRFRQTVARDDVSDAQALGQAWQVFGAWSFNADDSQPFQHFVEAGVTRVGPFGRPQDSISLKASYLRLSEKQYDYENQQRLDVTGRDQHMSRGESRVELNMHWQATRYLAFEPSVQYIFNPSNFYNPAAEVSGNGTVLGLQVVYDFGSQIGL</sequence>
<dbReference type="RefSeq" id="WP_054064809.1">
    <property type="nucleotide sequence ID" value="NZ_JSYZ01000045.1"/>
</dbReference>
<name>A0A0N0E119_9PSED</name>
<evidence type="ECO:0000313" key="4">
    <source>
        <dbReference type="Proteomes" id="UP000037931"/>
    </source>
</evidence>
<reference evidence="3 4" key="1">
    <citation type="journal article" date="2015" name="PLoS ONE">
        <title>Rice-Infecting Pseudomonas Genomes Are Highly Accessorized and Harbor Multiple Putative Virulence Mechanisms to Cause Sheath Brown Rot.</title>
        <authorList>
            <person name="Quibod I.L."/>
            <person name="Grande G."/>
            <person name="Oreiro E.G."/>
            <person name="Borja F.N."/>
            <person name="Dossa G.S."/>
            <person name="Mauleon R."/>
            <person name="Cruz C.V."/>
            <person name="Oliva R."/>
        </authorList>
    </citation>
    <scope>NUCLEOTIDE SEQUENCE [LARGE SCALE GENOMIC DNA]</scope>
    <source>
        <strain evidence="3 4">IRRI 6609</strain>
    </source>
</reference>
<proteinExistence type="inferred from homology"/>
<dbReference type="PANTHER" id="PTHR37944">
    <property type="entry name" value="PORIN B"/>
    <property type="match status" value="1"/>
</dbReference>
<evidence type="ECO:0000313" key="3">
    <source>
        <dbReference type="EMBL" id="KPA87157.1"/>
    </source>
</evidence>
<dbReference type="GO" id="GO:0015288">
    <property type="term" value="F:porin activity"/>
    <property type="evidence" value="ECO:0007669"/>
    <property type="project" value="InterPro"/>
</dbReference>
<comment type="similarity">
    <text evidence="1 2">Belongs to the OprB family.</text>
</comment>
<dbReference type="PATRIC" id="fig|50340.43.peg.4951"/>
<keyword evidence="4" id="KW-1185">Reference proteome</keyword>
<dbReference type="GO" id="GO:0016020">
    <property type="term" value="C:membrane"/>
    <property type="evidence" value="ECO:0007669"/>
    <property type="project" value="InterPro"/>
</dbReference>
<protein>
    <submittedName>
        <fullName evidence="3">Porin, OprB family</fullName>
    </submittedName>
</protein>